<dbReference type="InterPro" id="IPR014001">
    <property type="entry name" value="Helicase_ATP-bd"/>
</dbReference>
<feature type="non-terminal residue" evidence="12">
    <location>
        <position position="905"/>
    </location>
</feature>
<dbReference type="EMBL" id="RWGY01000011">
    <property type="protein sequence ID" value="TVU33116.1"/>
    <property type="molecule type" value="Genomic_DNA"/>
</dbReference>
<evidence type="ECO:0000256" key="7">
    <source>
        <dbReference type="PROSITE-ProRule" id="PRU00552"/>
    </source>
</evidence>
<keyword evidence="2" id="KW-0547">Nucleotide-binding</keyword>
<dbReference type="AlphaFoldDB" id="A0A5J9VAY9"/>
<dbReference type="GO" id="GO:0005524">
    <property type="term" value="F:ATP binding"/>
    <property type="evidence" value="ECO:0007669"/>
    <property type="project" value="UniProtKB-KW"/>
</dbReference>
<feature type="compositionally biased region" description="Polar residues" evidence="8">
    <location>
        <begin position="422"/>
        <end position="434"/>
    </location>
</feature>
<keyword evidence="13" id="KW-1185">Reference proteome</keyword>
<keyword evidence="3" id="KW-0378">Hydrolase</keyword>
<feature type="compositionally biased region" description="Basic and acidic residues" evidence="8">
    <location>
        <begin position="1"/>
        <end position="10"/>
    </location>
</feature>
<comment type="caution">
    <text evidence="12">The sequence shown here is derived from an EMBL/GenBank/DDBJ whole genome shotgun (WGS) entry which is preliminary data.</text>
</comment>
<dbReference type="Gramene" id="TVU33116">
    <property type="protein sequence ID" value="TVU33116"/>
    <property type="gene ID" value="EJB05_24901"/>
</dbReference>
<dbReference type="InterPro" id="IPR011545">
    <property type="entry name" value="DEAD/DEAH_box_helicase_dom"/>
</dbReference>
<dbReference type="SMART" id="SM00487">
    <property type="entry name" value="DEXDc"/>
    <property type="match status" value="1"/>
</dbReference>
<feature type="region of interest" description="Disordered" evidence="8">
    <location>
        <begin position="480"/>
        <end position="513"/>
    </location>
</feature>
<feature type="domain" description="Helicase ATP-binding" evidence="9">
    <location>
        <begin position="624"/>
        <end position="731"/>
    </location>
</feature>
<dbReference type="EC" id="3.6.4.13" evidence="1"/>
<feature type="domain" description="Helicase C-terminal" evidence="10">
    <location>
        <begin position="743"/>
        <end position="904"/>
    </location>
</feature>
<evidence type="ECO:0000256" key="2">
    <source>
        <dbReference type="ARBA" id="ARBA00022741"/>
    </source>
</evidence>
<feature type="region of interest" description="Disordered" evidence="8">
    <location>
        <begin position="406"/>
        <end position="447"/>
    </location>
</feature>
<feature type="short sequence motif" description="Q motif" evidence="7">
    <location>
        <begin position="553"/>
        <end position="581"/>
    </location>
</feature>
<dbReference type="GO" id="GO:0003724">
    <property type="term" value="F:RNA helicase activity"/>
    <property type="evidence" value="ECO:0007669"/>
    <property type="project" value="UniProtKB-EC"/>
</dbReference>
<feature type="compositionally biased region" description="Basic and acidic residues" evidence="8">
    <location>
        <begin position="480"/>
        <end position="495"/>
    </location>
</feature>
<protein>
    <recommendedName>
        <fullName evidence="1">RNA helicase</fullName>
        <ecNumber evidence="1">3.6.4.13</ecNumber>
    </recommendedName>
</protein>
<dbReference type="GO" id="GO:0003723">
    <property type="term" value="F:RNA binding"/>
    <property type="evidence" value="ECO:0007669"/>
    <property type="project" value="UniProtKB-KW"/>
</dbReference>
<dbReference type="SUPFAM" id="SSF52540">
    <property type="entry name" value="P-loop containing nucleoside triphosphate hydrolases"/>
    <property type="match status" value="1"/>
</dbReference>
<feature type="compositionally biased region" description="Polar residues" evidence="8">
    <location>
        <begin position="301"/>
        <end position="321"/>
    </location>
</feature>
<evidence type="ECO:0000256" key="3">
    <source>
        <dbReference type="ARBA" id="ARBA00022801"/>
    </source>
</evidence>
<evidence type="ECO:0000259" key="10">
    <source>
        <dbReference type="PROSITE" id="PS51194"/>
    </source>
</evidence>
<evidence type="ECO:0000259" key="9">
    <source>
        <dbReference type="PROSITE" id="PS51192"/>
    </source>
</evidence>
<dbReference type="Pfam" id="PF00271">
    <property type="entry name" value="Helicase_C"/>
    <property type="match status" value="1"/>
</dbReference>
<sequence length="905" mass="101254">MRMISERTEGHISSQAIQNRSPEKKIAMEQEQSITLSDKKKCFACDEISHSLDQCRIKHNLVYVAQPYGHATRFRFYMINPSEKAVEKGKFYRHCLLITSNIILDPTKVKDELQKSWKLSSAWELRRECMEKFLASFNSEDDLISSLKHPMMETYLDDKEVTFTVTRSAEGDAESIDLNGQWFLVCGVPKINRNWKELYQVASAVGVLIGVDEESLEVEDKEPIRMKIASRNLDDTLFSHHFVFGWSCYTCRMVTFTIEGKDINQQKKELEERIGKANLDAFNRKSEEKRNKVIEMHTGTLNKGTTSENSSNTMTVDSTGNRVLDSGDCSDKEHRKEQVNFETGVLLEGPEYTEESTFDGEIEEIKISAPATITMNSKKTTVDSPKTEGVQSISSASMTEVQYRGIPKPPIRHVFTRRGKKQQVSEASNKNPSNKQDKGMGPESSNCATGIGASTAFNILDYKNCSQLEHKKELNMDEAARLESKKKQTSEDSSKTESTQFTRGCTKGTDAESFGMDGMAPGVQFHEKQHASKMLTRLAQNSEEFTTDGDIYDSFSKMGLHENLLKGIYQYGLEKPSVVHQRGIVPLCKGLDVIQQSLSGTTVTVCCGILQRLDFGSADCQALYLGVKAHACTGGTRVHAEQQILSSSAHVLIGTPGRVLDVLQRRAICPEHIRMFVLDEAGELFTGGSKDQIDNIIQRLSTKVQVGIFSATFSRKALEISHTFMNKSATIMVPRDEELKGIHIDQFHVKVEKEELKLGKLCDLFDMMVGTQSIIFVSPQHKVKSLIEQIRGKGITVSASHGSMNQQARDNSIQEFRSGLSGILIATDLRGTDVMQVPIVINYDLPAEPVTVSYIRRALLCGQSQRKGVVINFITRADELDLFGIERFCNSQIGKLPSNIADRLI</sequence>
<dbReference type="Gene3D" id="3.40.50.300">
    <property type="entry name" value="P-loop containing nucleotide triphosphate hydrolases"/>
    <property type="match status" value="2"/>
</dbReference>
<dbReference type="Proteomes" id="UP000324897">
    <property type="component" value="Chromosome 1"/>
</dbReference>
<dbReference type="SMART" id="SM00490">
    <property type="entry name" value="HELICc"/>
    <property type="match status" value="1"/>
</dbReference>
<keyword evidence="5" id="KW-0067">ATP-binding</keyword>
<reference evidence="12 13" key="1">
    <citation type="journal article" date="2019" name="Sci. Rep.">
        <title>A high-quality genome of Eragrostis curvula grass provides insights into Poaceae evolution and supports new strategies to enhance forage quality.</title>
        <authorList>
            <person name="Carballo J."/>
            <person name="Santos B.A.C.M."/>
            <person name="Zappacosta D."/>
            <person name="Garbus I."/>
            <person name="Selva J.P."/>
            <person name="Gallo C.A."/>
            <person name="Diaz A."/>
            <person name="Albertini E."/>
            <person name="Caccamo M."/>
            <person name="Echenique V."/>
        </authorList>
    </citation>
    <scope>NUCLEOTIDE SEQUENCE [LARGE SCALE GENOMIC DNA]</scope>
    <source>
        <strain evidence="13">cv. Victoria</strain>
        <tissue evidence="12">Leaf</tissue>
    </source>
</reference>
<feature type="domain" description="DEAD-box RNA helicase Q" evidence="11">
    <location>
        <begin position="553"/>
        <end position="581"/>
    </location>
</feature>
<dbReference type="Pfam" id="PF00270">
    <property type="entry name" value="DEAD"/>
    <property type="match status" value="1"/>
</dbReference>
<feature type="region of interest" description="Disordered" evidence="8">
    <location>
        <begin position="301"/>
        <end position="323"/>
    </location>
</feature>
<feature type="region of interest" description="Disordered" evidence="8">
    <location>
        <begin position="1"/>
        <end position="24"/>
    </location>
</feature>
<dbReference type="PROSITE" id="PS51192">
    <property type="entry name" value="HELICASE_ATP_BIND_1"/>
    <property type="match status" value="1"/>
</dbReference>
<dbReference type="InterPro" id="IPR001650">
    <property type="entry name" value="Helicase_C-like"/>
</dbReference>
<feature type="compositionally biased region" description="Basic residues" evidence="8">
    <location>
        <begin position="410"/>
        <end position="421"/>
    </location>
</feature>
<gene>
    <name evidence="12" type="ORF">EJB05_24901</name>
</gene>
<dbReference type="PANTHER" id="PTHR47958">
    <property type="entry name" value="ATP-DEPENDENT RNA HELICASE DBP3"/>
    <property type="match status" value="1"/>
</dbReference>
<evidence type="ECO:0000313" key="12">
    <source>
        <dbReference type="EMBL" id="TVU33116.1"/>
    </source>
</evidence>
<evidence type="ECO:0000256" key="5">
    <source>
        <dbReference type="ARBA" id="ARBA00022840"/>
    </source>
</evidence>
<dbReference type="PROSITE" id="PS51195">
    <property type="entry name" value="Q_MOTIF"/>
    <property type="match status" value="1"/>
</dbReference>
<dbReference type="PROSITE" id="PS51194">
    <property type="entry name" value="HELICASE_CTER"/>
    <property type="match status" value="1"/>
</dbReference>
<dbReference type="CDD" id="cd18787">
    <property type="entry name" value="SF2_C_DEAD"/>
    <property type="match status" value="1"/>
</dbReference>
<evidence type="ECO:0000256" key="1">
    <source>
        <dbReference type="ARBA" id="ARBA00012552"/>
    </source>
</evidence>
<organism evidence="12 13">
    <name type="scientific">Eragrostis curvula</name>
    <name type="common">weeping love grass</name>
    <dbReference type="NCBI Taxonomy" id="38414"/>
    <lineage>
        <taxon>Eukaryota</taxon>
        <taxon>Viridiplantae</taxon>
        <taxon>Streptophyta</taxon>
        <taxon>Embryophyta</taxon>
        <taxon>Tracheophyta</taxon>
        <taxon>Spermatophyta</taxon>
        <taxon>Magnoliopsida</taxon>
        <taxon>Liliopsida</taxon>
        <taxon>Poales</taxon>
        <taxon>Poaceae</taxon>
        <taxon>PACMAD clade</taxon>
        <taxon>Chloridoideae</taxon>
        <taxon>Eragrostideae</taxon>
        <taxon>Eragrostidinae</taxon>
        <taxon>Eragrostis</taxon>
    </lineage>
</organism>
<evidence type="ECO:0000256" key="4">
    <source>
        <dbReference type="ARBA" id="ARBA00022806"/>
    </source>
</evidence>
<dbReference type="InterPro" id="IPR014014">
    <property type="entry name" value="RNA_helicase_DEAD_Q_motif"/>
</dbReference>
<evidence type="ECO:0000259" key="11">
    <source>
        <dbReference type="PROSITE" id="PS51195"/>
    </source>
</evidence>
<feature type="compositionally biased region" description="Polar residues" evidence="8">
    <location>
        <begin position="11"/>
        <end position="20"/>
    </location>
</feature>
<evidence type="ECO:0000256" key="6">
    <source>
        <dbReference type="ARBA" id="ARBA00022884"/>
    </source>
</evidence>
<dbReference type="GO" id="GO:0016787">
    <property type="term" value="F:hydrolase activity"/>
    <property type="evidence" value="ECO:0007669"/>
    <property type="project" value="UniProtKB-KW"/>
</dbReference>
<accession>A0A5J9VAY9</accession>
<proteinExistence type="predicted"/>
<feature type="non-terminal residue" evidence="12">
    <location>
        <position position="1"/>
    </location>
</feature>
<name>A0A5J9VAY9_9POAL</name>
<dbReference type="InterPro" id="IPR027417">
    <property type="entry name" value="P-loop_NTPase"/>
</dbReference>
<evidence type="ECO:0000313" key="13">
    <source>
        <dbReference type="Proteomes" id="UP000324897"/>
    </source>
</evidence>
<dbReference type="OrthoDB" id="671779at2759"/>
<evidence type="ECO:0000256" key="8">
    <source>
        <dbReference type="SAM" id="MobiDB-lite"/>
    </source>
</evidence>
<keyword evidence="4" id="KW-0347">Helicase</keyword>
<keyword evidence="6" id="KW-0694">RNA-binding</keyword>